<proteinExistence type="predicted"/>
<dbReference type="AlphaFoldDB" id="A0A4P9WA23"/>
<gene>
    <name evidence="3" type="ORF">BDK51DRAFT_42664</name>
</gene>
<keyword evidence="2" id="KW-0812">Transmembrane</keyword>
<feature type="transmembrane region" description="Helical" evidence="2">
    <location>
        <begin position="6"/>
        <end position="23"/>
    </location>
</feature>
<protein>
    <submittedName>
        <fullName evidence="3">Uncharacterized protein</fullName>
    </submittedName>
</protein>
<reference evidence="4" key="1">
    <citation type="journal article" date="2018" name="Nat. Microbiol.">
        <title>Leveraging single-cell genomics to expand the fungal tree of life.</title>
        <authorList>
            <person name="Ahrendt S.R."/>
            <person name="Quandt C.A."/>
            <person name="Ciobanu D."/>
            <person name="Clum A."/>
            <person name="Salamov A."/>
            <person name="Andreopoulos B."/>
            <person name="Cheng J.F."/>
            <person name="Woyke T."/>
            <person name="Pelin A."/>
            <person name="Henrissat B."/>
            <person name="Reynolds N.K."/>
            <person name="Benny G.L."/>
            <person name="Smith M.E."/>
            <person name="James T.Y."/>
            <person name="Grigoriev I.V."/>
        </authorList>
    </citation>
    <scope>NUCLEOTIDE SEQUENCE [LARGE SCALE GENOMIC DNA]</scope>
</reference>
<evidence type="ECO:0000313" key="3">
    <source>
        <dbReference type="EMBL" id="RKO89421.1"/>
    </source>
</evidence>
<feature type="region of interest" description="Disordered" evidence="1">
    <location>
        <begin position="29"/>
        <end position="48"/>
    </location>
</feature>
<organism evidence="3 4">
    <name type="scientific">Blyttiomyces helicus</name>
    <dbReference type="NCBI Taxonomy" id="388810"/>
    <lineage>
        <taxon>Eukaryota</taxon>
        <taxon>Fungi</taxon>
        <taxon>Fungi incertae sedis</taxon>
        <taxon>Chytridiomycota</taxon>
        <taxon>Chytridiomycota incertae sedis</taxon>
        <taxon>Chytridiomycetes</taxon>
        <taxon>Chytridiomycetes incertae sedis</taxon>
        <taxon>Blyttiomyces</taxon>
    </lineage>
</organism>
<keyword evidence="4" id="KW-1185">Reference proteome</keyword>
<dbReference type="Proteomes" id="UP000269721">
    <property type="component" value="Unassembled WGS sequence"/>
</dbReference>
<evidence type="ECO:0000256" key="2">
    <source>
        <dbReference type="SAM" id="Phobius"/>
    </source>
</evidence>
<name>A0A4P9WA23_9FUNG</name>
<sequence>MGGQIAAALATLIALLAFVIWRHRRRIRRLPPNTPTSQLPRPLRDSPVSDMAPTAEILATTALGLARGASLPFACCTQAPSLLEHVRSPGDDCRFHSQQDSASHRA</sequence>
<accession>A0A4P9WA23</accession>
<dbReference type="EMBL" id="KZ996100">
    <property type="protein sequence ID" value="RKO89421.1"/>
    <property type="molecule type" value="Genomic_DNA"/>
</dbReference>
<keyword evidence="2" id="KW-0472">Membrane</keyword>
<feature type="compositionally biased region" description="Basic and acidic residues" evidence="1">
    <location>
        <begin position="87"/>
        <end position="97"/>
    </location>
</feature>
<feature type="region of interest" description="Disordered" evidence="1">
    <location>
        <begin position="87"/>
        <end position="106"/>
    </location>
</feature>
<evidence type="ECO:0000313" key="4">
    <source>
        <dbReference type="Proteomes" id="UP000269721"/>
    </source>
</evidence>
<keyword evidence="2" id="KW-1133">Transmembrane helix</keyword>
<evidence type="ECO:0000256" key="1">
    <source>
        <dbReference type="SAM" id="MobiDB-lite"/>
    </source>
</evidence>